<dbReference type="RefSeq" id="WP_038590604.1">
    <property type="nucleotide sequence ID" value="NZ_CP009211.1"/>
</dbReference>
<keyword evidence="7" id="KW-1185">Reference proteome</keyword>
<evidence type="ECO:0000256" key="3">
    <source>
        <dbReference type="ARBA" id="ARBA00023236"/>
    </source>
</evidence>
<gene>
    <name evidence="5" type="ORF">CIMIT_06365</name>
    <name evidence="6" type="ORF">SAMEA4535761_01333</name>
</gene>
<evidence type="ECO:0000256" key="2">
    <source>
        <dbReference type="ARBA" id="ARBA00023204"/>
    </source>
</evidence>
<dbReference type="PANTHER" id="PTHR32182">
    <property type="entry name" value="DNA REPLICATION AND REPAIR PROTEIN RECF"/>
    <property type="match status" value="1"/>
</dbReference>
<dbReference type="PANTHER" id="PTHR32182:SF0">
    <property type="entry name" value="DNA REPLICATION AND REPAIR PROTEIN RECF"/>
    <property type="match status" value="1"/>
</dbReference>
<dbReference type="CDD" id="cd00267">
    <property type="entry name" value="ABC_ATPase"/>
    <property type="match status" value="1"/>
</dbReference>
<evidence type="ECO:0000313" key="6">
    <source>
        <dbReference type="EMBL" id="SNV72292.1"/>
    </source>
</evidence>
<dbReference type="GO" id="GO:0006302">
    <property type="term" value="P:double-strand break repair"/>
    <property type="evidence" value="ECO:0007669"/>
    <property type="project" value="TreeGrafter"/>
</dbReference>
<reference evidence="6 8" key="2">
    <citation type="submission" date="2017-06" db="EMBL/GenBank/DDBJ databases">
        <authorList>
            <consortium name="Pathogen Informatics"/>
        </authorList>
    </citation>
    <scope>NUCLEOTIDE SEQUENCE [LARGE SCALE GENOMIC DNA]</scope>
    <source>
        <strain evidence="6 8">NCTC13015</strain>
    </source>
</reference>
<feature type="coiled-coil region" evidence="4">
    <location>
        <begin position="706"/>
        <end position="754"/>
    </location>
</feature>
<dbReference type="Pfam" id="PF13555">
    <property type="entry name" value="AAA_29"/>
    <property type="match status" value="1"/>
</dbReference>
<feature type="coiled-coil region" evidence="4">
    <location>
        <begin position="269"/>
        <end position="322"/>
    </location>
</feature>
<dbReference type="Gene3D" id="3.40.50.300">
    <property type="entry name" value="P-loop containing nucleotide triphosphate hydrolases"/>
    <property type="match status" value="1"/>
</dbReference>
<evidence type="ECO:0000256" key="4">
    <source>
        <dbReference type="SAM" id="Coils"/>
    </source>
</evidence>
<keyword evidence="2" id="KW-0234">DNA repair</keyword>
<dbReference type="HOGENOM" id="CLU_009013_0_0_11"/>
<evidence type="ECO:0000313" key="5">
    <source>
        <dbReference type="EMBL" id="AIJ33566.1"/>
    </source>
</evidence>
<dbReference type="Pfam" id="PF13558">
    <property type="entry name" value="SbcC_Walker_B"/>
    <property type="match status" value="1"/>
</dbReference>
<evidence type="ECO:0000256" key="1">
    <source>
        <dbReference type="ARBA" id="ARBA00022763"/>
    </source>
</evidence>
<dbReference type="AlphaFoldDB" id="A0A076NMZ8"/>
<evidence type="ECO:0000313" key="8">
    <source>
        <dbReference type="Proteomes" id="UP000215374"/>
    </source>
</evidence>
<dbReference type="SUPFAM" id="SSF52540">
    <property type="entry name" value="P-loop containing nucleoside triphosphate hydrolases"/>
    <property type="match status" value="1"/>
</dbReference>
<dbReference type="KEGG" id="cii:CIMIT_06365"/>
<keyword evidence="1" id="KW-0227">DNA damage</keyword>
<dbReference type="InterPro" id="IPR027417">
    <property type="entry name" value="P-loop_NTPase"/>
</dbReference>
<dbReference type="EMBL" id="LT906467">
    <property type="protein sequence ID" value="SNV72292.1"/>
    <property type="molecule type" value="Genomic_DNA"/>
</dbReference>
<protein>
    <submittedName>
        <fullName evidence="6">DNA repair ATPase</fullName>
    </submittedName>
</protein>
<dbReference type="Proteomes" id="UP000028780">
    <property type="component" value="Chromosome"/>
</dbReference>
<evidence type="ECO:0000313" key="7">
    <source>
        <dbReference type="Proteomes" id="UP000028780"/>
    </source>
</evidence>
<dbReference type="Proteomes" id="UP000215374">
    <property type="component" value="Chromosome 1"/>
</dbReference>
<accession>A0A076NMZ8</accession>
<feature type="coiled-coil region" evidence="4">
    <location>
        <begin position="394"/>
        <end position="453"/>
    </location>
</feature>
<dbReference type="GO" id="GO:0009432">
    <property type="term" value="P:SOS response"/>
    <property type="evidence" value="ECO:0007669"/>
    <property type="project" value="UniProtKB-KW"/>
</dbReference>
<keyword evidence="3" id="KW-0742">SOS response</keyword>
<dbReference type="GO" id="GO:0000731">
    <property type="term" value="P:DNA synthesis involved in DNA repair"/>
    <property type="evidence" value="ECO:0007669"/>
    <property type="project" value="TreeGrafter"/>
</dbReference>
<dbReference type="eggNOG" id="COG4913">
    <property type="taxonomic scope" value="Bacteria"/>
</dbReference>
<name>A0A076NMZ8_9CORY</name>
<dbReference type="STRING" id="156978.CIMIT_06365"/>
<keyword evidence="4" id="KW-0175">Coiled coil</keyword>
<reference evidence="5 7" key="1">
    <citation type="submission" date="2014-08" db="EMBL/GenBank/DDBJ databases">
        <title>Complete genome sequence of Corynebacterium imitans DSM 44264, isolated from a five-month-old boy with suspected pharyngeal diphtheria.</title>
        <authorList>
            <person name="Mollmann S."/>
            <person name="Albersmeier A."/>
            <person name="Ruckert C."/>
            <person name="Tauch A."/>
        </authorList>
    </citation>
    <scope>NUCLEOTIDE SEQUENCE [LARGE SCALE GENOMIC DNA]</scope>
    <source>
        <strain evidence="5 7">DSM 44264</strain>
    </source>
</reference>
<organism evidence="5 7">
    <name type="scientific">Corynebacterium imitans</name>
    <dbReference type="NCBI Taxonomy" id="156978"/>
    <lineage>
        <taxon>Bacteria</taxon>
        <taxon>Bacillati</taxon>
        <taxon>Actinomycetota</taxon>
        <taxon>Actinomycetes</taxon>
        <taxon>Mycobacteriales</taxon>
        <taxon>Corynebacteriaceae</taxon>
        <taxon>Corynebacterium</taxon>
    </lineage>
</organism>
<dbReference type="EMBL" id="CP009211">
    <property type="protein sequence ID" value="AIJ33566.1"/>
    <property type="molecule type" value="Genomic_DNA"/>
</dbReference>
<proteinExistence type="predicted"/>
<sequence>MQTSNIFPGQFRLSRIQAINWGTFGGSIDIEVPREGFLITGGSGTGKSTLLDAMSAVLLPGDKLRFNAAAQANTPRGKGRTLVSYLRGAWGSREDHATGTVVTKTARPKATYTVVVLTYSDGVEKEYSLAALFYLKAHANSSGDVQRLYGVLEGPVAATDFAPYLSGGLDTRSIKKQFPQGKFNNSHSAFAATFRRRLGIPGAEAMELLHRTQSAKDLQSLDDLFRDYVLHKPDTYELADQAVEGFRELEIAYQKVQDTKAQIDALEPLVKLRQERDAAAATKEHAEALLRTMPKVVRQLRREDAEERIEELKVELSQAINAQRLAAERKESQQSLIETLRASLNEQIGSRIEVIDAELHHAHERLAMRTRTLADLSERILALNGKAPETLEDFEQLEATARQIRDEHDEQIKELDGRAEEVVEKRTQVQNELKAITDELESLARRQNNISARHIAMREHACAELGLQARDLPFAGELIDVTDPTWEPVIQRQLRGLATVMLVPRTVFDDVRRWANDNNLGLRLRMNAVDTHVEYAAPTTSGRSLVRKIEVVESPMRNWLNWELATRYDYQCVDTPEALDELKAHEKGVTLAGLVKLATNRHDTTTRWEKDDRFSLTDRRHWYLGSNNDAKVELLLTMQQGQRKQVEAHKRVIAEIAKTRKLRNLEFNWATSMTSLTYQDVDVAGAQATIDDLEAGRKALSSSPEAATLTAQLDAARTELKAAERDEQDATGRRSVAENNLQKQQDLLQELDEEDQADPIDTTDELLKEVRALLWEKNRRINLAVNEVQSDCQRSIKRADTTLQRATNSIVSTLSAYINQWGSEAADLAADVNFLGDALTRLGQLKGERLGEFSNQFRDLINDMSTRALGQLAHAIRSAKDDIERRITPVNASLAQSEFNRGRYLQIDVRDARGDEAKTFLRDLDAAISGGLSTADDAQSIKRYQAINAIITRLSSAEYAEQRWQHTVLDTRRHVRFIGVESEQDGTIVNTYADSTTLSGGQAQKLVFFCLAAALRYQLADDGHTLPNYATVVLDEAFDRADPTFTRQTMDVFAQFGFHMILATPLKLIQVLGNYVGGSIVFDYKEEADENGNVRGVSRYSTIGITSHADA</sequence>
<dbReference type="OrthoDB" id="174137at2"/>